<dbReference type="NCBIfam" id="TIGR01256">
    <property type="entry name" value="modA"/>
    <property type="match status" value="1"/>
</dbReference>
<keyword evidence="2" id="KW-0479">Metal-binding</keyword>
<dbReference type="Pfam" id="PF13531">
    <property type="entry name" value="SBP_bac_11"/>
    <property type="match status" value="1"/>
</dbReference>
<gene>
    <name evidence="5" type="primary">modA</name>
    <name evidence="5" type="ORF">GCM10009720_11780</name>
</gene>
<dbReference type="PIRSF" id="PIRSF004846">
    <property type="entry name" value="ModA"/>
    <property type="match status" value="1"/>
</dbReference>
<dbReference type="PANTHER" id="PTHR30632:SF0">
    <property type="entry name" value="SULFATE-BINDING PROTEIN"/>
    <property type="match status" value="1"/>
</dbReference>
<proteinExistence type="inferred from homology"/>
<evidence type="ECO:0000313" key="5">
    <source>
        <dbReference type="EMBL" id="GAA2033003.1"/>
    </source>
</evidence>
<accession>A0ABP5FUA5</accession>
<organism evidence="5 6">
    <name type="scientific">Yaniella flava</name>
    <dbReference type="NCBI Taxonomy" id="287930"/>
    <lineage>
        <taxon>Bacteria</taxon>
        <taxon>Bacillati</taxon>
        <taxon>Actinomycetota</taxon>
        <taxon>Actinomycetes</taxon>
        <taxon>Micrococcales</taxon>
        <taxon>Micrococcaceae</taxon>
        <taxon>Yaniella</taxon>
    </lineage>
</organism>
<dbReference type="SUPFAM" id="SSF53850">
    <property type="entry name" value="Periplasmic binding protein-like II"/>
    <property type="match status" value="1"/>
</dbReference>
<name>A0ABP5FUA5_9MICC</name>
<feature type="chain" id="PRO_5045431313" evidence="4">
    <location>
        <begin position="22"/>
        <end position="261"/>
    </location>
</feature>
<dbReference type="PANTHER" id="PTHR30632">
    <property type="entry name" value="MOLYBDATE-BINDING PERIPLASMIC PROTEIN"/>
    <property type="match status" value="1"/>
</dbReference>
<comment type="similarity">
    <text evidence="1">Belongs to the bacterial solute-binding protein ModA family.</text>
</comment>
<dbReference type="EMBL" id="BAAAMN010000017">
    <property type="protein sequence ID" value="GAA2033003.1"/>
    <property type="molecule type" value="Genomic_DNA"/>
</dbReference>
<sequence>MKRTGTVLMTATALTLVGCSATDSTPETTMDEVTIDVLAAASLQQPFDDIAQAFTAEHPNISVDFNYAGSSTLVQNLADGAPADVFASANETTMDTAQSDETVEADTRQLFAANSLVGIVPADNPADISSLEDANAEGVNLVVCAQQVPCGGLSQTLAEAAGITLSPVSEEQQVSDVLGKVRSGQADAGLVYATDAALAPDEVQTFDLVGADEQLNHYPIARTTNSTRPEAADTFIEYVHSKAGQAILEEHGFTAPDQHSS</sequence>
<evidence type="ECO:0000313" key="6">
    <source>
        <dbReference type="Proteomes" id="UP001501461"/>
    </source>
</evidence>
<keyword evidence="3 4" id="KW-0732">Signal</keyword>
<dbReference type="InterPro" id="IPR005950">
    <property type="entry name" value="ModA"/>
</dbReference>
<evidence type="ECO:0000256" key="4">
    <source>
        <dbReference type="SAM" id="SignalP"/>
    </source>
</evidence>
<dbReference type="Gene3D" id="3.40.190.10">
    <property type="entry name" value="Periplasmic binding protein-like II"/>
    <property type="match status" value="2"/>
</dbReference>
<dbReference type="PROSITE" id="PS51257">
    <property type="entry name" value="PROKAR_LIPOPROTEIN"/>
    <property type="match status" value="1"/>
</dbReference>
<evidence type="ECO:0000256" key="2">
    <source>
        <dbReference type="ARBA" id="ARBA00022723"/>
    </source>
</evidence>
<dbReference type="RefSeq" id="WP_343956686.1">
    <property type="nucleotide sequence ID" value="NZ_BAAAMN010000017.1"/>
</dbReference>
<feature type="signal peptide" evidence="4">
    <location>
        <begin position="1"/>
        <end position="21"/>
    </location>
</feature>
<evidence type="ECO:0000256" key="3">
    <source>
        <dbReference type="ARBA" id="ARBA00022729"/>
    </source>
</evidence>
<protein>
    <submittedName>
        <fullName evidence="5">Molybdate ABC transporter substrate-binding protein</fullName>
    </submittedName>
</protein>
<reference evidence="6" key="1">
    <citation type="journal article" date="2019" name="Int. J. Syst. Evol. Microbiol.">
        <title>The Global Catalogue of Microorganisms (GCM) 10K type strain sequencing project: providing services to taxonomists for standard genome sequencing and annotation.</title>
        <authorList>
            <consortium name="The Broad Institute Genomics Platform"/>
            <consortium name="The Broad Institute Genome Sequencing Center for Infectious Disease"/>
            <person name="Wu L."/>
            <person name="Ma J."/>
        </authorList>
    </citation>
    <scope>NUCLEOTIDE SEQUENCE [LARGE SCALE GENOMIC DNA]</scope>
    <source>
        <strain evidence="6">JCM 13595</strain>
    </source>
</reference>
<keyword evidence="6" id="KW-1185">Reference proteome</keyword>
<dbReference type="Proteomes" id="UP001501461">
    <property type="component" value="Unassembled WGS sequence"/>
</dbReference>
<comment type="caution">
    <text evidence="5">The sequence shown here is derived from an EMBL/GenBank/DDBJ whole genome shotgun (WGS) entry which is preliminary data.</text>
</comment>
<dbReference type="InterPro" id="IPR050682">
    <property type="entry name" value="ModA/WtpA"/>
</dbReference>
<evidence type="ECO:0000256" key="1">
    <source>
        <dbReference type="ARBA" id="ARBA00009175"/>
    </source>
</evidence>